<dbReference type="PRINTS" id="PR00778">
    <property type="entry name" value="HTHARSR"/>
</dbReference>
<evidence type="ECO:0000256" key="3">
    <source>
        <dbReference type="ARBA" id="ARBA00023163"/>
    </source>
</evidence>
<dbReference type="Gene3D" id="1.10.10.10">
    <property type="entry name" value="Winged helix-like DNA-binding domain superfamily/Winged helix DNA-binding domain"/>
    <property type="match status" value="1"/>
</dbReference>
<dbReference type="Proteomes" id="UP000184123">
    <property type="component" value="Unassembled WGS sequence"/>
</dbReference>
<dbReference type="InterPro" id="IPR011991">
    <property type="entry name" value="ArsR-like_HTH"/>
</dbReference>
<gene>
    <name evidence="5" type="ORF">HCU01_15780</name>
    <name evidence="6" type="ORF">SAMN05660971_02168</name>
</gene>
<dbReference type="PROSITE" id="PS50987">
    <property type="entry name" value="HTH_ARSR_2"/>
    <property type="match status" value="1"/>
</dbReference>
<dbReference type="PANTHER" id="PTHR43132">
    <property type="entry name" value="ARSENICAL RESISTANCE OPERON REPRESSOR ARSR-RELATED"/>
    <property type="match status" value="1"/>
</dbReference>
<dbReference type="CDD" id="cd00090">
    <property type="entry name" value="HTH_ARSR"/>
    <property type="match status" value="1"/>
</dbReference>
<dbReference type="STRING" id="44933.SAMN05660971_02168"/>
<dbReference type="PANTHER" id="PTHR43132:SF2">
    <property type="entry name" value="ARSENICAL RESISTANCE OPERON REPRESSOR ARSR-RELATED"/>
    <property type="match status" value="1"/>
</dbReference>
<evidence type="ECO:0000313" key="8">
    <source>
        <dbReference type="Proteomes" id="UP000321726"/>
    </source>
</evidence>
<keyword evidence="3" id="KW-0804">Transcription</keyword>
<reference evidence="6 7" key="1">
    <citation type="submission" date="2016-11" db="EMBL/GenBank/DDBJ databases">
        <authorList>
            <person name="Jaros S."/>
            <person name="Januszkiewicz K."/>
            <person name="Wedrychowicz H."/>
        </authorList>
    </citation>
    <scope>NUCLEOTIDE SEQUENCE [LARGE SCALE GENOMIC DNA]</scope>
    <source>
        <strain evidence="6 7">DSM 4740</strain>
    </source>
</reference>
<dbReference type="GO" id="GO:0003700">
    <property type="term" value="F:DNA-binding transcription factor activity"/>
    <property type="evidence" value="ECO:0007669"/>
    <property type="project" value="InterPro"/>
</dbReference>
<sequence length="119" mass="13056">MDNQADQTTLDTFAALSQATRLDAFRLLVRHEPEGLPAGEIARRLEVPNNTLSAHLSVLSRAGLVTQRRESRSVIYRANLAHMLSTVQFLVRDCCDASPEVCHPLLASLAPACCPTDEE</sequence>
<evidence type="ECO:0000313" key="6">
    <source>
        <dbReference type="EMBL" id="SHM10633.1"/>
    </source>
</evidence>
<dbReference type="OrthoDB" id="5297460at2"/>
<dbReference type="GO" id="GO:0003677">
    <property type="term" value="F:DNA binding"/>
    <property type="evidence" value="ECO:0007669"/>
    <property type="project" value="UniProtKB-KW"/>
</dbReference>
<dbReference type="AlphaFoldDB" id="A0A1M7G301"/>
<evidence type="ECO:0000256" key="1">
    <source>
        <dbReference type="ARBA" id="ARBA00023015"/>
    </source>
</evidence>
<dbReference type="InterPro" id="IPR036390">
    <property type="entry name" value="WH_DNA-bd_sf"/>
</dbReference>
<dbReference type="EMBL" id="FRCA01000005">
    <property type="protein sequence ID" value="SHM10633.1"/>
    <property type="molecule type" value="Genomic_DNA"/>
</dbReference>
<dbReference type="InterPro" id="IPR051011">
    <property type="entry name" value="Metal_resp_trans_reg"/>
</dbReference>
<accession>A0A1M7G301</accession>
<keyword evidence="8" id="KW-1185">Reference proteome</keyword>
<dbReference type="SMART" id="SM00418">
    <property type="entry name" value="HTH_ARSR"/>
    <property type="match status" value="1"/>
</dbReference>
<keyword evidence="2 6" id="KW-0238">DNA-binding</keyword>
<keyword evidence="1" id="KW-0805">Transcription regulation</keyword>
<dbReference type="SUPFAM" id="SSF46785">
    <property type="entry name" value="Winged helix' DNA-binding domain"/>
    <property type="match status" value="1"/>
</dbReference>
<dbReference type="Pfam" id="PF12840">
    <property type="entry name" value="HTH_20"/>
    <property type="match status" value="1"/>
</dbReference>
<reference evidence="5 8" key="2">
    <citation type="submission" date="2019-07" db="EMBL/GenBank/DDBJ databases">
        <title>Whole genome shotgun sequence of Halomonas cupida NBRC 102219.</title>
        <authorList>
            <person name="Hosoyama A."/>
            <person name="Uohara A."/>
            <person name="Ohji S."/>
            <person name="Ichikawa N."/>
        </authorList>
    </citation>
    <scope>NUCLEOTIDE SEQUENCE [LARGE SCALE GENOMIC DNA]</scope>
    <source>
        <strain evidence="5 8">NBRC 102219</strain>
    </source>
</reference>
<dbReference type="RefSeq" id="WP_073435214.1">
    <property type="nucleotide sequence ID" value="NZ_BJXU01000052.1"/>
</dbReference>
<feature type="domain" description="HTH arsR-type" evidence="4">
    <location>
        <begin position="1"/>
        <end position="98"/>
    </location>
</feature>
<dbReference type="NCBIfam" id="NF033788">
    <property type="entry name" value="HTH_metalloreg"/>
    <property type="match status" value="1"/>
</dbReference>
<name>A0A1M7G301_9GAMM</name>
<organism evidence="6 7">
    <name type="scientific">Halomonas cupida</name>
    <dbReference type="NCBI Taxonomy" id="44933"/>
    <lineage>
        <taxon>Bacteria</taxon>
        <taxon>Pseudomonadati</taxon>
        <taxon>Pseudomonadota</taxon>
        <taxon>Gammaproteobacteria</taxon>
        <taxon>Oceanospirillales</taxon>
        <taxon>Halomonadaceae</taxon>
        <taxon>Halomonas</taxon>
    </lineage>
</organism>
<proteinExistence type="predicted"/>
<dbReference type="Proteomes" id="UP000321726">
    <property type="component" value="Unassembled WGS sequence"/>
</dbReference>
<evidence type="ECO:0000313" key="5">
    <source>
        <dbReference type="EMBL" id="GEN23629.1"/>
    </source>
</evidence>
<evidence type="ECO:0000259" key="4">
    <source>
        <dbReference type="PROSITE" id="PS50987"/>
    </source>
</evidence>
<dbReference type="InterPro" id="IPR001845">
    <property type="entry name" value="HTH_ArsR_DNA-bd_dom"/>
</dbReference>
<dbReference type="InterPro" id="IPR036388">
    <property type="entry name" value="WH-like_DNA-bd_sf"/>
</dbReference>
<evidence type="ECO:0000256" key="2">
    <source>
        <dbReference type="ARBA" id="ARBA00023125"/>
    </source>
</evidence>
<protein>
    <submittedName>
        <fullName evidence="5 6">Transcriptional regulator</fullName>
    </submittedName>
</protein>
<evidence type="ECO:0000313" key="7">
    <source>
        <dbReference type="Proteomes" id="UP000184123"/>
    </source>
</evidence>
<dbReference type="EMBL" id="BJXU01000052">
    <property type="protein sequence ID" value="GEN23629.1"/>
    <property type="molecule type" value="Genomic_DNA"/>
</dbReference>